<dbReference type="EMBL" id="JAJBZT010000048">
    <property type="protein sequence ID" value="MCB6185447.1"/>
    <property type="molecule type" value="Genomic_DNA"/>
</dbReference>
<evidence type="ECO:0000313" key="1">
    <source>
        <dbReference type="EMBL" id="MCB6185447.1"/>
    </source>
</evidence>
<protein>
    <submittedName>
        <fullName evidence="1">Uncharacterized protein</fullName>
    </submittedName>
</protein>
<comment type="caution">
    <text evidence="1">The sequence shown here is derived from an EMBL/GenBank/DDBJ whole genome shotgun (WGS) entry which is preliminary data.</text>
</comment>
<gene>
    <name evidence="1" type="ORF">LIN78_18040</name>
</gene>
<feature type="non-terminal residue" evidence="1">
    <location>
        <position position="71"/>
    </location>
</feature>
<reference evidence="1" key="1">
    <citation type="submission" date="2021-10" db="EMBL/GenBank/DDBJ databases">
        <title>The complete genome sequence of Leeia sp. TBRC 13508.</title>
        <authorList>
            <person name="Charoenyingcharoen P."/>
            <person name="Yukphan P."/>
        </authorList>
    </citation>
    <scope>NUCLEOTIDE SEQUENCE</scope>
    <source>
        <strain evidence="1">TBRC 13508</strain>
    </source>
</reference>
<organism evidence="1 2">
    <name type="scientific">Leeia speluncae</name>
    <dbReference type="NCBI Taxonomy" id="2884804"/>
    <lineage>
        <taxon>Bacteria</taxon>
        <taxon>Pseudomonadati</taxon>
        <taxon>Pseudomonadota</taxon>
        <taxon>Betaproteobacteria</taxon>
        <taxon>Neisseriales</taxon>
        <taxon>Leeiaceae</taxon>
        <taxon>Leeia</taxon>
    </lineage>
</organism>
<dbReference type="RefSeq" id="WP_227182274.1">
    <property type="nucleotide sequence ID" value="NZ_JAJBZT010000048.1"/>
</dbReference>
<feature type="non-terminal residue" evidence="1">
    <location>
        <position position="1"/>
    </location>
</feature>
<dbReference type="Proteomes" id="UP001165395">
    <property type="component" value="Unassembled WGS sequence"/>
</dbReference>
<sequence length="71" mass="6866">LSISDVDAGTGNMTVTLAVTNGTLTVSGGSASISGTDTGTVTLTGTVAQINATLAANVTYVPTKDFNGTAT</sequence>
<proteinExistence type="predicted"/>
<evidence type="ECO:0000313" key="2">
    <source>
        <dbReference type="Proteomes" id="UP001165395"/>
    </source>
</evidence>
<name>A0ABS8DBC8_9NEIS</name>
<accession>A0ABS8DBC8</accession>
<keyword evidence="2" id="KW-1185">Reference proteome</keyword>